<dbReference type="SUPFAM" id="SSF48008">
    <property type="entry name" value="GntR ligand-binding domain-like"/>
    <property type="match status" value="1"/>
</dbReference>
<protein>
    <recommendedName>
        <fullName evidence="4">HTH gntR-type domain-containing protein</fullName>
    </recommendedName>
</protein>
<dbReference type="PANTHER" id="PTHR43537:SF52">
    <property type="entry name" value="FATTY ACID METABOLISM REGULATOR PROTEIN"/>
    <property type="match status" value="1"/>
</dbReference>
<dbReference type="Pfam" id="PF07729">
    <property type="entry name" value="FCD"/>
    <property type="match status" value="1"/>
</dbReference>
<dbReference type="Gene3D" id="1.10.10.10">
    <property type="entry name" value="Winged helix-like DNA-binding domain superfamily/Winged helix DNA-binding domain"/>
    <property type="match status" value="1"/>
</dbReference>
<name>A0A1B9ND94_9MICO</name>
<dbReference type="InterPro" id="IPR000485">
    <property type="entry name" value="AsnC-type_HTH_dom"/>
</dbReference>
<dbReference type="STRING" id="904291.A7J15_03260"/>
<keyword evidence="1" id="KW-0805">Transcription regulation</keyword>
<evidence type="ECO:0000256" key="3">
    <source>
        <dbReference type="ARBA" id="ARBA00023163"/>
    </source>
</evidence>
<accession>A0A1B9ND94</accession>
<dbReference type="AlphaFoldDB" id="A0A1B9ND94"/>
<dbReference type="InterPro" id="IPR036388">
    <property type="entry name" value="WH-like_DNA-bd_sf"/>
</dbReference>
<comment type="caution">
    <text evidence="5">The sequence shown here is derived from an EMBL/GenBank/DDBJ whole genome shotgun (WGS) entry which is preliminary data.</text>
</comment>
<dbReference type="OrthoDB" id="8680240at2"/>
<feature type="domain" description="HTH gntR-type" evidence="4">
    <location>
        <begin position="14"/>
        <end position="81"/>
    </location>
</feature>
<evidence type="ECO:0000256" key="1">
    <source>
        <dbReference type="ARBA" id="ARBA00023015"/>
    </source>
</evidence>
<dbReference type="InterPro" id="IPR008920">
    <property type="entry name" value="TF_FadR/GntR_C"/>
</dbReference>
<evidence type="ECO:0000259" key="4">
    <source>
        <dbReference type="PROSITE" id="PS50949"/>
    </source>
</evidence>
<dbReference type="GO" id="GO:0003700">
    <property type="term" value="F:DNA-binding transcription factor activity"/>
    <property type="evidence" value="ECO:0007669"/>
    <property type="project" value="InterPro"/>
</dbReference>
<keyword evidence="6" id="KW-1185">Reference proteome</keyword>
<dbReference type="SUPFAM" id="SSF46785">
    <property type="entry name" value="Winged helix' DNA-binding domain"/>
    <property type="match status" value="1"/>
</dbReference>
<dbReference type="InterPro" id="IPR011711">
    <property type="entry name" value="GntR_C"/>
</dbReference>
<dbReference type="CDD" id="cd07377">
    <property type="entry name" value="WHTH_GntR"/>
    <property type="match status" value="1"/>
</dbReference>
<dbReference type="RefSeq" id="WP_067024401.1">
    <property type="nucleotide sequence ID" value="NZ_JRNY01000002.1"/>
</dbReference>
<sequence length="212" mass="23641">MPGSHLTPLPLTAARLADAVFDRIGTAIVDGTLAAGDRIRDAEIADQLGVSRMPVREALQRLERLGLVEMAPSRFTRVTEVTPELARASFEHFGYQVSLAARMSVPRMDEAARRKTLGMIDELVTLIDDPEPFYEAAGRFFHHLAEHTRNPVFLTAIREGWLALRRNLRGPHPMWGTDAEIVQHFAELREAVRAGDGDAAGRTMRRRHSLGE</sequence>
<evidence type="ECO:0000256" key="2">
    <source>
        <dbReference type="ARBA" id="ARBA00023125"/>
    </source>
</evidence>
<dbReference type="InterPro" id="IPR036390">
    <property type="entry name" value="WH_DNA-bd_sf"/>
</dbReference>
<reference evidence="5 6" key="1">
    <citation type="submission" date="2016-05" db="EMBL/GenBank/DDBJ databases">
        <authorList>
            <person name="Lavstsen T."/>
            <person name="Jespersen J.S."/>
        </authorList>
    </citation>
    <scope>NUCLEOTIDE SEQUENCE [LARGE SCALE GENOMIC DNA]</scope>
    <source>
        <strain evidence="5 6">YLB-01</strain>
    </source>
</reference>
<dbReference type="Pfam" id="PF00392">
    <property type="entry name" value="GntR"/>
    <property type="match status" value="1"/>
</dbReference>
<dbReference type="PRINTS" id="PR00033">
    <property type="entry name" value="HTHASNC"/>
</dbReference>
<dbReference type="PRINTS" id="PR00035">
    <property type="entry name" value="HTHGNTR"/>
</dbReference>
<dbReference type="Gene3D" id="1.20.120.530">
    <property type="entry name" value="GntR ligand-binding domain-like"/>
    <property type="match status" value="1"/>
</dbReference>
<gene>
    <name evidence="5" type="ORF">A7J15_03260</name>
</gene>
<dbReference type="PROSITE" id="PS50949">
    <property type="entry name" value="HTH_GNTR"/>
    <property type="match status" value="1"/>
</dbReference>
<keyword evidence="2" id="KW-0238">DNA-binding</keyword>
<dbReference type="InterPro" id="IPR000524">
    <property type="entry name" value="Tscrpt_reg_HTH_GntR"/>
</dbReference>
<dbReference type="GO" id="GO:0043565">
    <property type="term" value="F:sequence-specific DNA binding"/>
    <property type="evidence" value="ECO:0007669"/>
    <property type="project" value="InterPro"/>
</dbReference>
<dbReference type="SMART" id="SM00345">
    <property type="entry name" value="HTH_GNTR"/>
    <property type="match status" value="1"/>
</dbReference>
<organism evidence="5 6">
    <name type="scientific">Microbacterium sediminis</name>
    <dbReference type="NCBI Taxonomy" id="904291"/>
    <lineage>
        <taxon>Bacteria</taxon>
        <taxon>Bacillati</taxon>
        <taxon>Actinomycetota</taxon>
        <taxon>Actinomycetes</taxon>
        <taxon>Micrococcales</taxon>
        <taxon>Microbacteriaceae</taxon>
        <taxon>Microbacterium</taxon>
    </lineage>
</organism>
<dbReference type="PANTHER" id="PTHR43537">
    <property type="entry name" value="TRANSCRIPTIONAL REGULATOR, GNTR FAMILY"/>
    <property type="match status" value="1"/>
</dbReference>
<keyword evidence="3" id="KW-0804">Transcription</keyword>
<dbReference type="Proteomes" id="UP000093355">
    <property type="component" value="Unassembled WGS sequence"/>
</dbReference>
<evidence type="ECO:0000313" key="6">
    <source>
        <dbReference type="Proteomes" id="UP000093355"/>
    </source>
</evidence>
<proteinExistence type="predicted"/>
<evidence type="ECO:0000313" key="5">
    <source>
        <dbReference type="EMBL" id="OCG74571.1"/>
    </source>
</evidence>
<dbReference type="EMBL" id="LXMD01000021">
    <property type="protein sequence ID" value="OCG74571.1"/>
    <property type="molecule type" value="Genomic_DNA"/>
</dbReference>